<dbReference type="Pfam" id="PF00440">
    <property type="entry name" value="TetR_N"/>
    <property type="match status" value="1"/>
</dbReference>
<organism evidence="6 7">
    <name type="scientific">Plantactinospora solaniradicis</name>
    <dbReference type="NCBI Taxonomy" id="1723736"/>
    <lineage>
        <taxon>Bacteria</taxon>
        <taxon>Bacillati</taxon>
        <taxon>Actinomycetota</taxon>
        <taxon>Actinomycetes</taxon>
        <taxon>Micromonosporales</taxon>
        <taxon>Micromonosporaceae</taxon>
        <taxon>Plantactinospora</taxon>
    </lineage>
</organism>
<dbReference type="SUPFAM" id="SSF48498">
    <property type="entry name" value="Tetracyclin repressor-like, C-terminal domain"/>
    <property type="match status" value="1"/>
</dbReference>
<dbReference type="SUPFAM" id="SSF46689">
    <property type="entry name" value="Homeodomain-like"/>
    <property type="match status" value="1"/>
</dbReference>
<keyword evidence="3" id="KW-0804">Transcription</keyword>
<evidence type="ECO:0000259" key="5">
    <source>
        <dbReference type="PROSITE" id="PS50977"/>
    </source>
</evidence>
<sequence>MRSQSGPDPTRRSERSRRAILGAAVELLGETGYNELTVEAIAARAGVGKQTIYRWWPGKGAVILDALADAAVDVDAQMPDTGDIRKDLYAIVRPTVAELADPRLSATSRALSIETLGDEALAEQVRDRLLRPQFDAVKDRLRAAQRANQVRADVDLDQAVELIFGPMYYRWMFRIGPLSEEYANDLVDLALAALGTDTA</sequence>
<protein>
    <submittedName>
        <fullName evidence="6">TetR/AcrR family transcriptional regulator</fullName>
    </submittedName>
</protein>
<gene>
    <name evidence="6" type="ORF">ACFP2T_24490</name>
</gene>
<dbReference type="PANTHER" id="PTHR30055">
    <property type="entry name" value="HTH-TYPE TRANSCRIPTIONAL REGULATOR RUTR"/>
    <property type="match status" value="1"/>
</dbReference>
<feature type="domain" description="HTH tetR-type" evidence="5">
    <location>
        <begin position="14"/>
        <end position="74"/>
    </location>
</feature>
<evidence type="ECO:0000256" key="1">
    <source>
        <dbReference type="ARBA" id="ARBA00023015"/>
    </source>
</evidence>
<proteinExistence type="predicted"/>
<dbReference type="InterPro" id="IPR009057">
    <property type="entry name" value="Homeodomain-like_sf"/>
</dbReference>
<evidence type="ECO:0000256" key="4">
    <source>
        <dbReference type="PROSITE-ProRule" id="PRU00335"/>
    </source>
</evidence>
<keyword evidence="1" id="KW-0805">Transcription regulation</keyword>
<name>A0ABW1KC22_9ACTN</name>
<dbReference type="RefSeq" id="WP_377425273.1">
    <property type="nucleotide sequence ID" value="NZ_JBHSPR010000020.1"/>
</dbReference>
<keyword evidence="2 4" id="KW-0238">DNA-binding</keyword>
<dbReference type="PANTHER" id="PTHR30055:SF148">
    <property type="entry name" value="TETR-FAMILY TRANSCRIPTIONAL REGULATOR"/>
    <property type="match status" value="1"/>
</dbReference>
<evidence type="ECO:0000313" key="6">
    <source>
        <dbReference type="EMBL" id="MFC6019352.1"/>
    </source>
</evidence>
<dbReference type="InterPro" id="IPR036271">
    <property type="entry name" value="Tet_transcr_reg_TetR-rel_C_sf"/>
</dbReference>
<dbReference type="Proteomes" id="UP001596203">
    <property type="component" value="Unassembled WGS sequence"/>
</dbReference>
<dbReference type="Pfam" id="PF16859">
    <property type="entry name" value="TetR_C_11"/>
    <property type="match status" value="1"/>
</dbReference>
<dbReference type="PROSITE" id="PS50977">
    <property type="entry name" value="HTH_TETR_2"/>
    <property type="match status" value="1"/>
</dbReference>
<dbReference type="InterPro" id="IPR011075">
    <property type="entry name" value="TetR_C"/>
</dbReference>
<dbReference type="InterPro" id="IPR050109">
    <property type="entry name" value="HTH-type_TetR-like_transc_reg"/>
</dbReference>
<dbReference type="Gene3D" id="1.10.10.60">
    <property type="entry name" value="Homeodomain-like"/>
    <property type="match status" value="1"/>
</dbReference>
<dbReference type="InterPro" id="IPR001647">
    <property type="entry name" value="HTH_TetR"/>
</dbReference>
<dbReference type="EMBL" id="JBHSPR010000020">
    <property type="protein sequence ID" value="MFC6019352.1"/>
    <property type="molecule type" value="Genomic_DNA"/>
</dbReference>
<accession>A0ABW1KC22</accession>
<evidence type="ECO:0000256" key="3">
    <source>
        <dbReference type="ARBA" id="ARBA00023163"/>
    </source>
</evidence>
<evidence type="ECO:0000313" key="7">
    <source>
        <dbReference type="Proteomes" id="UP001596203"/>
    </source>
</evidence>
<reference evidence="7" key="1">
    <citation type="journal article" date="2019" name="Int. J. Syst. Evol. Microbiol.">
        <title>The Global Catalogue of Microorganisms (GCM) 10K type strain sequencing project: providing services to taxonomists for standard genome sequencing and annotation.</title>
        <authorList>
            <consortium name="The Broad Institute Genomics Platform"/>
            <consortium name="The Broad Institute Genome Sequencing Center for Infectious Disease"/>
            <person name="Wu L."/>
            <person name="Ma J."/>
        </authorList>
    </citation>
    <scope>NUCLEOTIDE SEQUENCE [LARGE SCALE GENOMIC DNA]</scope>
    <source>
        <strain evidence="7">ZS-35-S2</strain>
    </source>
</reference>
<keyword evidence="7" id="KW-1185">Reference proteome</keyword>
<dbReference type="PRINTS" id="PR00455">
    <property type="entry name" value="HTHTETR"/>
</dbReference>
<evidence type="ECO:0000256" key="2">
    <source>
        <dbReference type="ARBA" id="ARBA00023125"/>
    </source>
</evidence>
<dbReference type="Gene3D" id="1.10.357.10">
    <property type="entry name" value="Tetracycline Repressor, domain 2"/>
    <property type="match status" value="1"/>
</dbReference>
<feature type="DNA-binding region" description="H-T-H motif" evidence="4">
    <location>
        <begin position="37"/>
        <end position="56"/>
    </location>
</feature>
<comment type="caution">
    <text evidence="6">The sequence shown here is derived from an EMBL/GenBank/DDBJ whole genome shotgun (WGS) entry which is preliminary data.</text>
</comment>